<proteinExistence type="inferred from homology"/>
<dbReference type="SUPFAM" id="SSF52266">
    <property type="entry name" value="SGNH hydrolase"/>
    <property type="match status" value="1"/>
</dbReference>
<dbReference type="KEGG" id="lacs:H4075_11285"/>
<reference evidence="5" key="1">
    <citation type="submission" date="2020-08" db="EMBL/GenBank/DDBJ databases">
        <title>Lacibacter sp. S13-6-6 genome sequencing.</title>
        <authorList>
            <person name="Jin L."/>
        </authorList>
    </citation>
    <scope>NUCLEOTIDE SEQUENCE [LARGE SCALE GENOMIC DNA]</scope>
    <source>
        <strain evidence="5">S13-6-6</strain>
    </source>
</reference>
<comment type="similarity">
    <text evidence="1">Belongs to the 'GDSL' lipolytic enzyme family.</text>
</comment>
<dbReference type="GO" id="GO:0016788">
    <property type="term" value="F:hydrolase activity, acting on ester bonds"/>
    <property type="evidence" value="ECO:0007669"/>
    <property type="project" value="UniProtKB-ARBA"/>
</dbReference>
<dbReference type="Gene3D" id="3.40.50.1110">
    <property type="entry name" value="SGNH hydrolase"/>
    <property type="match status" value="1"/>
</dbReference>
<evidence type="ECO:0000259" key="3">
    <source>
        <dbReference type="Pfam" id="PF13472"/>
    </source>
</evidence>
<keyword evidence="5" id="KW-1185">Reference proteome</keyword>
<dbReference type="RefSeq" id="WP_182800953.1">
    <property type="nucleotide sequence ID" value="NZ_CP060007.1"/>
</dbReference>
<gene>
    <name evidence="4" type="ORF">H4075_11285</name>
</gene>
<feature type="domain" description="SGNH hydrolase-type esterase" evidence="3">
    <location>
        <begin position="35"/>
        <end position="235"/>
    </location>
</feature>
<dbReference type="PANTHER" id="PTHR43695:SF1">
    <property type="entry name" value="RHAMNOGALACTURONAN ACETYLESTERASE"/>
    <property type="match status" value="1"/>
</dbReference>
<dbReference type="PANTHER" id="PTHR43695">
    <property type="entry name" value="PUTATIVE (AFU_ORTHOLOGUE AFUA_2G17250)-RELATED"/>
    <property type="match status" value="1"/>
</dbReference>
<dbReference type="EMBL" id="CP060007">
    <property type="protein sequence ID" value="QNA42687.1"/>
    <property type="molecule type" value="Genomic_DNA"/>
</dbReference>
<dbReference type="Proteomes" id="UP000515344">
    <property type="component" value="Chromosome"/>
</dbReference>
<evidence type="ECO:0000256" key="2">
    <source>
        <dbReference type="ARBA" id="ARBA00022801"/>
    </source>
</evidence>
<protein>
    <submittedName>
        <fullName evidence="4">Rhamnogalacturonan acetylesterase</fullName>
    </submittedName>
</protein>
<dbReference type="Pfam" id="PF13472">
    <property type="entry name" value="Lipase_GDSL_2"/>
    <property type="match status" value="1"/>
</dbReference>
<dbReference type="InterPro" id="IPR037459">
    <property type="entry name" value="RhgT-like"/>
</dbReference>
<organism evidence="4 5">
    <name type="scientific">Lacibacter sediminis</name>
    <dbReference type="NCBI Taxonomy" id="2760713"/>
    <lineage>
        <taxon>Bacteria</taxon>
        <taxon>Pseudomonadati</taxon>
        <taxon>Bacteroidota</taxon>
        <taxon>Chitinophagia</taxon>
        <taxon>Chitinophagales</taxon>
        <taxon>Chitinophagaceae</taxon>
        <taxon>Lacibacter</taxon>
    </lineage>
</organism>
<accession>A0A7G5XB34</accession>
<dbReference type="AlphaFoldDB" id="A0A7G5XB34"/>
<name>A0A7G5XB34_9BACT</name>
<dbReference type="InterPro" id="IPR013830">
    <property type="entry name" value="SGNH_hydro"/>
</dbReference>
<dbReference type="InterPro" id="IPR036514">
    <property type="entry name" value="SGNH_hydro_sf"/>
</dbReference>
<dbReference type="CDD" id="cd01821">
    <property type="entry name" value="Rhamnogalacturan_acetylesterase_like"/>
    <property type="match status" value="1"/>
</dbReference>
<evidence type="ECO:0000313" key="4">
    <source>
        <dbReference type="EMBL" id="QNA42687.1"/>
    </source>
</evidence>
<keyword evidence="2" id="KW-0378">Hydrolase</keyword>
<sequence>MKWIKANADVVRLLLLFFVMTSFIVSNHKPTIYIIGDSTVRNTNRPQCGWGEMIGEFFDSTQINISNQAMAGRSTRTFIKEKRWDKVMSTLTEGDYVIMQFGHNEGSKPDTSRGGYRGVLRGTGDETVSLTWMDSSVEVVHTYGWYLKKFIRDAKSKGARPIICSMIPRNQFADGKVKRANNDFGKWAKEIAESEGVFFIDLNAITADKYDLLGPDQVKNLFHGDHTHTNVDGAKINAASVVQGIRNLSNELPLVNYLKN</sequence>
<evidence type="ECO:0000313" key="5">
    <source>
        <dbReference type="Proteomes" id="UP000515344"/>
    </source>
</evidence>
<evidence type="ECO:0000256" key="1">
    <source>
        <dbReference type="ARBA" id="ARBA00008668"/>
    </source>
</evidence>